<dbReference type="InParanoid" id="A0A6L2PFP5"/>
<keyword evidence="1" id="KW-0472">Membrane</keyword>
<evidence type="ECO:0000313" key="2">
    <source>
        <dbReference type="EMBL" id="GFG30300.1"/>
    </source>
</evidence>
<feature type="non-terminal residue" evidence="2">
    <location>
        <position position="69"/>
    </location>
</feature>
<dbReference type="Proteomes" id="UP000502823">
    <property type="component" value="Unassembled WGS sequence"/>
</dbReference>
<organism evidence="2 3">
    <name type="scientific">Coptotermes formosanus</name>
    <name type="common">Formosan subterranean termite</name>
    <dbReference type="NCBI Taxonomy" id="36987"/>
    <lineage>
        <taxon>Eukaryota</taxon>
        <taxon>Metazoa</taxon>
        <taxon>Ecdysozoa</taxon>
        <taxon>Arthropoda</taxon>
        <taxon>Hexapoda</taxon>
        <taxon>Insecta</taxon>
        <taxon>Pterygota</taxon>
        <taxon>Neoptera</taxon>
        <taxon>Polyneoptera</taxon>
        <taxon>Dictyoptera</taxon>
        <taxon>Blattodea</taxon>
        <taxon>Blattoidea</taxon>
        <taxon>Termitoidae</taxon>
        <taxon>Rhinotermitidae</taxon>
        <taxon>Coptotermes</taxon>
    </lineage>
</organism>
<reference evidence="3" key="1">
    <citation type="submission" date="2020-01" db="EMBL/GenBank/DDBJ databases">
        <title>Draft genome sequence of the Termite Coptotermes fromosanus.</title>
        <authorList>
            <person name="Itakura S."/>
            <person name="Yosikawa Y."/>
            <person name="Umezawa K."/>
        </authorList>
    </citation>
    <scope>NUCLEOTIDE SEQUENCE [LARGE SCALE GENOMIC DNA]</scope>
</reference>
<sequence>MDNLYDTDLANISDSGPSGGWFVFHTDTRYSEMFQIRKLRHIYSQLHDVLWIVNKYYGLTVLLVIISII</sequence>
<keyword evidence="1" id="KW-0812">Transmembrane</keyword>
<evidence type="ECO:0000313" key="3">
    <source>
        <dbReference type="Proteomes" id="UP000502823"/>
    </source>
</evidence>
<name>A0A6L2PFP5_COPFO</name>
<keyword evidence="1" id="KW-1133">Transmembrane helix</keyword>
<dbReference type="AlphaFoldDB" id="A0A6L2PFP5"/>
<dbReference type="EMBL" id="BLKM01003994">
    <property type="protein sequence ID" value="GFG30300.1"/>
    <property type="molecule type" value="Genomic_DNA"/>
</dbReference>
<gene>
    <name evidence="2" type="ORF">Cfor_06214</name>
</gene>
<accession>A0A6L2PFP5</accession>
<comment type="caution">
    <text evidence="2">The sequence shown here is derived from an EMBL/GenBank/DDBJ whole genome shotgun (WGS) entry which is preliminary data.</text>
</comment>
<feature type="transmembrane region" description="Helical" evidence="1">
    <location>
        <begin position="49"/>
        <end position="68"/>
    </location>
</feature>
<proteinExistence type="predicted"/>
<evidence type="ECO:0000256" key="1">
    <source>
        <dbReference type="SAM" id="Phobius"/>
    </source>
</evidence>
<protein>
    <submittedName>
        <fullName evidence="2">Uncharacterized protein</fullName>
    </submittedName>
</protein>
<keyword evidence="3" id="KW-1185">Reference proteome</keyword>